<dbReference type="HOGENOM" id="CLU_250835_0_0_3"/>
<organism evidence="5 6">
    <name type="scientific">Prochlorococcus marinus (strain MIT 9303)</name>
    <dbReference type="NCBI Taxonomy" id="59922"/>
    <lineage>
        <taxon>Bacteria</taxon>
        <taxon>Bacillati</taxon>
        <taxon>Cyanobacteriota</taxon>
        <taxon>Cyanophyceae</taxon>
        <taxon>Synechococcales</taxon>
        <taxon>Prochlorococcaceae</taxon>
        <taxon>Prochlorococcus</taxon>
    </lineage>
</organism>
<dbReference type="Gene3D" id="2.60.40.420">
    <property type="entry name" value="Cupredoxins - blue copper proteins"/>
    <property type="match status" value="3"/>
</dbReference>
<dbReference type="PROSITE" id="PS00079">
    <property type="entry name" value="MULTICOPPER_OXIDASE1"/>
    <property type="match status" value="1"/>
</dbReference>
<dbReference type="CDD" id="cd13853">
    <property type="entry name" value="CuRO_1_Tth-MCO_like"/>
    <property type="match status" value="1"/>
</dbReference>
<name>A2CBF6_PROM3</name>
<dbReference type="InterPro" id="IPR002355">
    <property type="entry name" value="Cu_oxidase_Cu_BS"/>
</dbReference>
<feature type="domain" description="Plastocyanin-like" evidence="4">
    <location>
        <begin position="810"/>
        <end position="845"/>
    </location>
</feature>
<dbReference type="RefSeq" id="WP_011826693.1">
    <property type="nucleotide sequence ID" value="NC_008820.1"/>
</dbReference>
<dbReference type="InterPro" id="IPR045087">
    <property type="entry name" value="Cu-oxidase_fam"/>
</dbReference>
<dbReference type="Pfam" id="PF07731">
    <property type="entry name" value="Cu-oxidase_2"/>
    <property type="match status" value="1"/>
</dbReference>
<sequence>MSKVNYIIGGLFPKKANGELNLILSDGLYIDANNRVSASSVDLDKGDLNTKLDITTNNIRIPGMDNFLKNWLVPQITNTKATTFKKGVISGGTLFGSIAAGAIGNWSKQARNRTMSTLVKLGYIGPGSDNDATNNAFWNANGTKSDELDGQNLYDAINNVDNYNPSALWGTYNGSIELESNFDTDSLLANLHGGMHEEGMDMPDLWYPSLLYSYSEKGQGTSFPGPVLMLRPGNDLNIDFNNKLTIPGLTVEQAQKATLIQNSTYGNTASDGLGGTTSVNYHFHGSHTNSTGFGDNVVSRYTTGQEWTTHIQLPEDHGQGSYWYHPHYHPSVNQQVYGGLSGFIQIGDPLSKIPDFKDIPRNLAVMKQVGIGIDSSTGNPLLSGFDHGSGNTPYMVTVNGEFQPTADAGKGGWQSITLSNQSNKDFYNIGLKNQASDGSWVDLPLYIYGEDGHQYPQIKAAKGTLGRYDTKAVDGSTTSIYSQADNILSLAPAKRLDVLVYLPEGTSQLVSHPTKNTFTKDGKQYSIQNTAGFPDLSETAQGLTSAGPLAYFEVNDGTPALSTNELNSQINTANKGIDIQNIQPTTKESDYDSSKIPSVNLFADQWDPIRKREYNWSKAVLVGPEDEQDAATQAAIKDYEAANPGKTIERYHQLPVITAFNQATKPTAGIENWLGYDNPFLINDHVFPNGSLTIAQLGTIEEWRLRNWSIGPNGPTKYIGHPFHIHINDYQTKDSDTELINKNVLEDVTMVNSSGYKAYNNKTGLIDQADPFRGEFHSIEEATSPELIESKGIGYNKNGYADLGTWGANDQTVRMLFQDYIGTYVFHCHILPHEDAGMMQVVTVVENTDSSWLVPAEGFNITSDLDSFDQNRNIEIRLAQDLSTRYLNPELGISENAVRMQVGDLSDDFVQDVVLTTSSKATGGEVRVYDGSSLLDGKTKELSSIKPYEASIAPWAFVEDFTGDGRRELFTAGFDKEKKDGTININDLKVNGWASANNDGKGWKDVFDFSPFESIEKDVQHGGHHYEVSEDISSDQVSVAIADMNLDNFQDVIVAYKVKVSEGEHKSHTNSKDGLRVVVLDGAALSLNYQTGKMEGGYLPDSNVLADALFLDSSLSDLSNLVLTAGFNSYAQSALENIVITAQSGSKSQQFTLQLQAGHFLATSEPDAHGGHGGHGGSQTQDDRIINLRNDSMPLYLVEELDLPDETVTANPVLTGGLGNGALLSGDYLMIAQGNSANGNHSSSDRGINTTQQLVINLPGLLEVNDLDLIGATDSNLSSTFKGKQVEQRGNLANLTYLAYAGTSLWPSHQASLSAGILGKGGTAEELAESILLGYSSDIIDYYGEDLDGLSTKDVVTGATESLYGRKAEKSEIKHWNKEVKDGLDKSLIPLRILQTTSGIDLYRVAFLSAGSQWSQFQWATNDNVEGSFGQGLQGDSSGFNNLSNAMMSVGEIASWDDAQKEYDAYRESFLTAFVGSTVEKSGFF</sequence>
<dbReference type="GO" id="GO:0016491">
    <property type="term" value="F:oxidoreductase activity"/>
    <property type="evidence" value="ECO:0007669"/>
    <property type="project" value="UniProtKB-KW"/>
</dbReference>
<dbReference type="PROSITE" id="PS00080">
    <property type="entry name" value="MULTICOPPER_OXIDASE2"/>
    <property type="match status" value="1"/>
</dbReference>
<dbReference type="PANTHER" id="PTHR11709">
    <property type="entry name" value="MULTI-COPPER OXIDASE"/>
    <property type="match status" value="1"/>
</dbReference>
<dbReference type="BioCyc" id="PMAR59922:G1G80-1815-MONOMER"/>
<dbReference type="Proteomes" id="UP000002274">
    <property type="component" value="Chromosome"/>
</dbReference>
<dbReference type="PANTHER" id="PTHR11709:SF518">
    <property type="entry name" value="MULTICOPPER OXIDASE"/>
    <property type="match status" value="1"/>
</dbReference>
<feature type="region of interest" description="Disordered" evidence="3">
    <location>
        <begin position="1163"/>
        <end position="1182"/>
    </location>
</feature>
<dbReference type="SUPFAM" id="SSF69318">
    <property type="entry name" value="Integrin alpha N-terminal domain"/>
    <property type="match status" value="1"/>
</dbReference>
<evidence type="ECO:0000256" key="1">
    <source>
        <dbReference type="ARBA" id="ARBA00022723"/>
    </source>
</evidence>
<accession>A2CBF6</accession>
<dbReference type="InterPro" id="IPR011706">
    <property type="entry name" value="Cu-oxidase_C"/>
</dbReference>
<dbReference type="InterPro" id="IPR033138">
    <property type="entry name" value="Cu_oxidase_CS"/>
</dbReference>
<dbReference type="EMBL" id="CP000554">
    <property type="protein sequence ID" value="ABM78816.1"/>
    <property type="molecule type" value="Genomic_DNA"/>
</dbReference>
<keyword evidence="1" id="KW-0479">Metal-binding</keyword>
<evidence type="ECO:0000313" key="5">
    <source>
        <dbReference type="EMBL" id="ABM78816.1"/>
    </source>
</evidence>
<gene>
    <name evidence="5" type="ordered locus">P9303_20801</name>
</gene>
<evidence type="ECO:0000256" key="2">
    <source>
        <dbReference type="ARBA" id="ARBA00023002"/>
    </source>
</evidence>
<protein>
    <recommendedName>
        <fullName evidence="4">Plastocyanin-like domain-containing protein</fullName>
    </recommendedName>
</protein>
<reference evidence="5 6" key="1">
    <citation type="journal article" date="2007" name="PLoS Genet.">
        <title>Patterns and implications of gene gain and loss in the evolution of Prochlorococcus.</title>
        <authorList>
            <person name="Kettler G.C."/>
            <person name="Martiny A.C."/>
            <person name="Huang K."/>
            <person name="Zucker J."/>
            <person name="Coleman M.L."/>
            <person name="Rodrigue S."/>
            <person name="Chen F."/>
            <person name="Lapidus A."/>
            <person name="Ferriera S."/>
            <person name="Johnson J."/>
            <person name="Steglich C."/>
            <person name="Church G.M."/>
            <person name="Richardson P."/>
            <person name="Chisholm S.W."/>
        </authorList>
    </citation>
    <scope>NUCLEOTIDE SEQUENCE [LARGE SCALE GENOMIC DNA]</scope>
    <source>
        <strain evidence="5 6">MIT 9303</strain>
    </source>
</reference>
<dbReference type="InterPro" id="IPR028994">
    <property type="entry name" value="Integrin_alpha_N"/>
</dbReference>
<dbReference type="SUPFAM" id="SSF49503">
    <property type="entry name" value="Cupredoxins"/>
    <property type="match status" value="3"/>
</dbReference>
<evidence type="ECO:0000259" key="4">
    <source>
        <dbReference type="Pfam" id="PF07731"/>
    </source>
</evidence>
<dbReference type="GO" id="GO:0005507">
    <property type="term" value="F:copper ion binding"/>
    <property type="evidence" value="ECO:0007669"/>
    <property type="project" value="InterPro"/>
</dbReference>
<dbReference type="InterPro" id="IPR008972">
    <property type="entry name" value="Cupredoxin"/>
</dbReference>
<proteinExistence type="predicted"/>
<dbReference type="KEGG" id="pmf:P9303_20801"/>
<dbReference type="STRING" id="59922.P9303_20801"/>
<evidence type="ECO:0000256" key="3">
    <source>
        <dbReference type="SAM" id="MobiDB-lite"/>
    </source>
</evidence>
<evidence type="ECO:0000313" key="6">
    <source>
        <dbReference type="Proteomes" id="UP000002274"/>
    </source>
</evidence>
<keyword evidence="2" id="KW-0560">Oxidoreductase</keyword>